<dbReference type="Proteomes" id="UP001367508">
    <property type="component" value="Unassembled WGS sequence"/>
</dbReference>
<dbReference type="EMBL" id="JAYMYQ010000007">
    <property type="protein sequence ID" value="KAK7320740.1"/>
    <property type="molecule type" value="Genomic_DNA"/>
</dbReference>
<keyword evidence="2" id="KW-1185">Reference proteome</keyword>
<sequence>MGSIAQEVPYVDIHDTTIRLVDMWDGNIWKEEKVLKRCSLSNVGSLFHIPKFRERTSPYIGGGGLKEMLLVQYGTSFPSPPKYKERTSLYIGGGGLKEVVLVQCETSFPSPKFRGKSSPYIGERGLKEVLIV</sequence>
<accession>A0AAN9KN27</accession>
<protein>
    <submittedName>
        <fullName evidence="1">Uncharacterized protein</fullName>
    </submittedName>
</protein>
<name>A0AAN9KN27_CANGL</name>
<comment type="caution">
    <text evidence="1">The sequence shown here is derived from an EMBL/GenBank/DDBJ whole genome shotgun (WGS) entry which is preliminary data.</text>
</comment>
<reference evidence="1 2" key="1">
    <citation type="submission" date="2024-01" db="EMBL/GenBank/DDBJ databases">
        <title>The genomes of 5 underutilized Papilionoideae crops provide insights into root nodulation and disease resistanc.</title>
        <authorList>
            <person name="Jiang F."/>
        </authorList>
    </citation>
    <scope>NUCLEOTIDE SEQUENCE [LARGE SCALE GENOMIC DNA]</scope>
    <source>
        <strain evidence="1">LVBAO_FW01</strain>
        <tissue evidence="1">Leaves</tissue>
    </source>
</reference>
<dbReference type="AlphaFoldDB" id="A0AAN9KN27"/>
<proteinExistence type="predicted"/>
<evidence type="ECO:0000313" key="1">
    <source>
        <dbReference type="EMBL" id="KAK7320740.1"/>
    </source>
</evidence>
<evidence type="ECO:0000313" key="2">
    <source>
        <dbReference type="Proteomes" id="UP001367508"/>
    </source>
</evidence>
<organism evidence="1 2">
    <name type="scientific">Canavalia gladiata</name>
    <name type="common">Sword bean</name>
    <name type="synonym">Dolichos gladiatus</name>
    <dbReference type="NCBI Taxonomy" id="3824"/>
    <lineage>
        <taxon>Eukaryota</taxon>
        <taxon>Viridiplantae</taxon>
        <taxon>Streptophyta</taxon>
        <taxon>Embryophyta</taxon>
        <taxon>Tracheophyta</taxon>
        <taxon>Spermatophyta</taxon>
        <taxon>Magnoliopsida</taxon>
        <taxon>eudicotyledons</taxon>
        <taxon>Gunneridae</taxon>
        <taxon>Pentapetalae</taxon>
        <taxon>rosids</taxon>
        <taxon>fabids</taxon>
        <taxon>Fabales</taxon>
        <taxon>Fabaceae</taxon>
        <taxon>Papilionoideae</taxon>
        <taxon>50 kb inversion clade</taxon>
        <taxon>NPAAA clade</taxon>
        <taxon>indigoferoid/millettioid clade</taxon>
        <taxon>Phaseoleae</taxon>
        <taxon>Canavalia</taxon>
    </lineage>
</organism>
<gene>
    <name evidence="1" type="ORF">VNO77_30493</name>
</gene>